<name>A0AAV9X2R7_9PEZI</name>
<feature type="transmembrane region" description="Helical" evidence="2">
    <location>
        <begin position="716"/>
        <end position="736"/>
    </location>
</feature>
<feature type="transmembrane region" description="Helical" evidence="2">
    <location>
        <begin position="687"/>
        <end position="710"/>
    </location>
</feature>
<accession>A0AAV9X2R7</accession>
<evidence type="ECO:0000313" key="3">
    <source>
        <dbReference type="EMBL" id="KAK6533730.1"/>
    </source>
</evidence>
<gene>
    <name evidence="3" type="ORF">TWF694_002661</name>
</gene>
<keyword evidence="2" id="KW-1133">Transmembrane helix</keyword>
<keyword evidence="2" id="KW-0472">Membrane</keyword>
<proteinExistence type="predicted"/>
<feature type="transmembrane region" description="Helical" evidence="2">
    <location>
        <begin position="566"/>
        <end position="584"/>
    </location>
</feature>
<evidence type="ECO:0000256" key="2">
    <source>
        <dbReference type="SAM" id="Phobius"/>
    </source>
</evidence>
<dbReference type="EMBL" id="JAVHJO010000011">
    <property type="protein sequence ID" value="KAK6533730.1"/>
    <property type="molecule type" value="Genomic_DNA"/>
</dbReference>
<feature type="transmembrane region" description="Helical" evidence="2">
    <location>
        <begin position="630"/>
        <end position="649"/>
    </location>
</feature>
<evidence type="ECO:0000313" key="4">
    <source>
        <dbReference type="Proteomes" id="UP001365542"/>
    </source>
</evidence>
<comment type="caution">
    <text evidence="3">The sequence shown here is derived from an EMBL/GenBank/DDBJ whole genome shotgun (WGS) entry which is preliminary data.</text>
</comment>
<keyword evidence="2" id="KW-0812">Transmembrane</keyword>
<sequence length="866" mass="96926">MEPPELLVTTENSGGLKVVTSENSGSVSSEVKQGEVVSESVRGAPIAKALEILAEKNKFRPRRVFIKHLEDTSSHICPNKLLTQSYDEDPDGLPSYPPGLGPNQDQRVDIRAIVVEETLSAGSSRKQLQENHITSEDDFGDLYNSLRACTPGTSKTTFLLIQDISHAVTTFLCEYLKLDPSIIRNHLIGMNGFYEDGTREETSAPSGNRATLRRALTGLTPGSTQVTRSSEETDLYSFNIFRRRDFLTSEDSVFRLDWGIVCIGMPTVVMEGQEAMESPNRRTKRVDASKIEDPLKNILGKPQKPPQRIVKIHNRVHRPYHPITMGEKNRCVVSADQRVTKIGTKVDGHDIYRLATQTTPQLNTATPREHTTREVFIDYLKHSISQNKAAYLKTSEINFFCGTLREYCDTLTIMDNTLDGIDGLVADAEILKKNVKSWEKLLSSYRVILSSMVHTIKAHKQYVRHLNQVLGAASSEDQVEIRQHKQELLYAIEEFVELRAHIIERADRTFQIIMSSMSILESQEAISEASSVGKLTELAFIFIPISFAATFYSMQIETLYPTLGKFFLLAGVLLCCSFGARLFLRSRLKGYIQRGIQAPLIKKKIAAKGQPIPAAKYAIFYLELIWKYRYALLGLFTLMAIGFSLILNLGTHTGFKVLGCISIFLTGSVIAMFEISDVEGHFSVSDFFWVFILTIPSHCLIVFGVVAFELDLERPVVIAICCAIAGIILAIICFLVDANKDYHLRDTLSPVIILLQFVVWACFCNIFSGMIWLPWSKRPEMRDWEKALATIASALCGIHTFEQLSPPVKAAIAISWLLAAFLGRRATYSTMMWLSNWIFPSTEDPDAGQTSNIVQASESSKKVNAV</sequence>
<reference evidence="3 4" key="1">
    <citation type="submission" date="2019-10" db="EMBL/GenBank/DDBJ databases">
        <authorList>
            <person name="Palmer J.M."/>
        </authorList>
    </citation>
    <scope>NUCLEOTIDE SEQUENCE [LARGE SCALE GENOMIC DNA]</scope>
    <source>
        <strain evidence="3 4">TWF694</strain>
    </source>
</reference>
<keyword evidence="4" id="KW-1185">Reference proteome</keyword>
<feature type="transmembrane region" description="Helical" evidence="2">
    <location>
        <begin position="748"/>
        <end position="773"/>
    </location>
</feature>
<dbReference type="AlphaFoldDB" id="A0AAV9X2R7"/>
<evidence type="ECO:0000256" key="1">
    <source>
        <dbReference type="SAM" id="MobiDB-lite"/>
    </source>
</evidence>
<evidence type="ECO:0008006" key="5">
    <source>
        <dbReference type="Google" id="ProtNLM"/>
    </source>
</evidence>
<organism evidence="3 4">
    <name type="scientific">Orbilia ellipsospora</name>
    <dbReference type="NCBI Taxonomy" id="2528407"/>
    <lineage>
        <taxon>Eukaryota</taxon>
        <taxon>Fungi</taxon>
        <taxon>Dikarya</taxon>
        <taxon>Ascomycota</taxon>
        <taxon>Pezizomycotina</taxon>
        <taxon>Orbiliomycetes</taxon>
        <taxon>Orbiliales</taxon>
        <taxon>Orbiliaceae</taxon>
        <taxon>Orbilia</taxon>
    </lineage>
</organism>
<protein>
    <recommendedName>
        <fullName evidence="5">Magnesium transporter</fullName>
    </recommendedName>
</protein>
<feature type="region of interest" description="Disordered" evidence="1">
    <location>
        <begin position="1"/>
        <end position="25"/>
    </location>
</feature>
<dbReference type="Proteomes" id="UP001365542">
    <property type="component" value="Unassembled WGS sequence"/>
</dbReference>